<dbReference type="GO" id="GO:0030125">
    <property type="term" value="C:clathrin vesicle coat"/>
    <property type="evidence" value="ECO:0007669"/>
    <property type="project" value="TreeGrafter"/>
</dbReference>
<dbReference type="CDD" id="cd16989">
    <property type="entry name" value="ENTH_EpsinR"/>
    <property type="match status" value="1"/>
</dbReference>
<feature type="compositionally biased region" description="Polar residues" evidence="1">
    <location>
        <begin position="263"/>
        <end position="275"/>
    </location>
</feature>
<protein>
    <recommendedName>
        <fullName evidence="2">ENTH domain-containing protein</fullName>
    </recommendedName>
</protein>
<evidence type="ECO:0000313" key="4">
    <source>
        <dbReference type="Proteomes" id="UP000092444"/>
    </source>
</evidence>
<dbReference type="InterPro" id="IPR016024">
    <property type="entry name" value="ARM-type_fold"/>
</dbReference>
<dbReference type="PhylomeDB" id="A0A1B0FHY0"/>
<dbReference type="Proteomes" id="UP000092444">
    <property type="component" value="Unassembled WGS sequence"/>
</dbReference>
<proteinExistence type="predicted"/>
<dbReference type="SUPFAM" id="SSF48371">
    <property type="entry name" value="ARM repeat"/>
    <property type="match status" value="1"/>
</dbReference>
<keyword evidence="4" id="KW-1185">Reference proteome</keyword>
<name>A0A1B0FHY0_GLOMM</name>
<dbReference type="PANTHER" id="PTHR12276:SF45">
    <property type="entry name" value="CLATHRIN INTERACTOR 1"/>
    <property type="match status" value="1"/>
</dbReference>
<dbReference type="GO" id="GO:0005543">
    <property type="term" value="F:phospholipid binding"/>
    <property type="evidence" value="ECO:0007669"/>
    <property type="project" value="TreeGrafter"/>
</dbReference>
<feature type="compositionally biased region" description="Low complexity" evidence="1">
    <location>
        <begin position="1559"/>
        <end position="1585"/>
    </location>
</feature>
<reference evidence="3" key="1">
    <citation type="submission" date="2020-05" db="UniProtKB">
        <authorList>
            <consortium name="EnsemblMetazoa"/>
        </authorList>
    </citation>
    <scope>IDENTIFICATION</scope>
    <source>
        <strain evidence="3">Yale</strain>
    </source>
</reference>
<sequence>MVDKFINMWKVRELADKVTNVVMNYTEIEGKVREATNDDPWGPTGPLMQELAHATFSYESFPEVMSMLWKRMLQDNKTNWRRTYKSLLLLNYLVRNGSERVVTSSREHIYDLRSLENYTFTDEGGKDQGINVRHKVRELIDFIQDDERLREERKKAKKNKDKYIGMSSDAMGMRGIGSGGYNDSGWKTTRSDHGENWYSDSRPGDRYEYDDDAHYEGEKEFSDSDSPSPRRSYRYNDRASPAEIVNESKTSNSINMNIRPKSANASLGSGTSTKQPHPKIPVGSKKIDMGAAANFGKTPATTTTTAGIHSPTHRDTPTGTENNDLIGYTTINNNNTQQSNSSNNNTVSELFKTCAPPARTEMTLNSAAVIDDDLDDFNPRAAESAQTEFGDFAAAFGTAKSSTTEPPSSGLSGSNASTTDDFADFSAFQSTSSSAVDTQPNTGIVGGLDGNLLTTTTPVNDAFDLFNSTNATSTATTDLLAGLGDLSIHQTDKDSHEKDQVFPPHLRAKLKQAILELQSLTEVQSSNDICVIQGIIKDLLSEAALPGYTTLEKLCEFDKDYIKWQLIVHKEYTDLLNAICQLFNTYWPKELTANDKYILNIFKIDYNFNFIFESFMSLITKLDKLPETIAMVLEYLIKDDELLAISFLHICKERAILLETRREATENATKQKAEEFEENVTNYLQLLISLPDRIANNLLGKISKTFTPTCYGKILMQHFLKALWFLVHLEEFKEEDFNIQFLTDLLNRIVIDLCADSPEDANLLLLLQILAEMAKFNSCARIIQLILCNIDNKHSTVAYRLALLMLKNQINVYFLLGPAIQSNNTWQLCFMHKLAVQRIPHTNQALLSLVQYIASVDEQKLKQLFQLLLETWSKRIVLQKLSHTEHLSLSKLMLLTAKSLYDLKEKGKFPLVDDNDIKRYLHAGLRNHLECSDYEQRYIGMKVVELIFNWMTDPETKEEERLKFDYSCIEGSSKGELIQELDKLVEEGGSRREENFEPENLEKLLKEFLESKENRATESTPSSSKVAEVSSCSSAQPADQPSAPSKTDRIEVNLDSDDDDDLQAYDMSNDTPQLLEKRPKFLLDLLNTLSTKCEDYEVFTAALETAESLIRNQLPHSDIYMALDLMRVFIILEMQFFFENFEETKFKCCVAICVSHPAACAEYICREFHTDNSHYNADLRIIMLQVLSQAVKELCGASAVESTSIQTIKPIQNWKPGLRKFTFVNEHRERLLEARKIIRQRLREKTKRYCSKSKNSAKDKAKVNRFHSVVGTFFFCLVRGERTKQMLYVKYDRLAHDVDTMLLVNFLHTLSIIVMGAENSPLIASIAREVFDLCSFARFSLESSVRLATLELLGITLITTPGYIMLEQLNERLMELKCWLEDFIKSPLIGGEKSEEYNILSSSQAIVGNNNLLQPISTNNNAGQEEFSINLNSKISNGSNQSLTQVGATWSDNLKAGNLKIDLDNLLTSKSGKFNNVPAPSMNALKVQSPSKTSTTPTSVQAPPMAGQLNMFALPPVISPAMSSSKATPTLFNTTTPQSIPGQRQQAFANFNAMNVLQQHPGSQQQQQKDFINNNKNNNNNLQAQSFDLFQ</sequence>
<feature type="compositionally biased region" description="Basic and acidic residues" evidence="1">
    <location>
        <begin position="202"/>
        <end position="222"/>
    </location>
</feature>
<feature type="compositionally biased region" description="Low complexity" evidence="1">
    <location>
        <begin position="1019"/>
        <end position="1034"/>
    </location>
</feature>
<dbReference type="InterPro" id="IPR013809">
    <property type="entry name" value="ENTH"/>
</dbReference>
<evidence type="ECO:0000256" key="1">
    <source>
        <dbReference type="SAM" id="MobiDB-lite"/>
    </source>
</evidence>
<evidence type="ECO:0000259" key="2">
    <source>
        <dbReference type="PROSITE" id="PS50942"/>
    </source>
</evidence>
<dbReference type="STRING" id="37546.A0A1B0FHY0"/>
<dbReference type="InterPro" id="IPR038528">
    <property type="entry name" value="TEL2_C_sf"/>
</dbReference>
<dbReference type="SMART" id="SM00273">
    <property type="entry name" value="ENTH"/>
    <property type="match status" value="1"/>
</dbReference>
<feature type="compositionally biased region" description="Polar residues" evidence="1">
    <location>
        <begin position="247"/>
        <end position="256"/>
    </location>
</feature>
<feature type="domain" description="ENTH" evidence="2">
    <location>
        <begin position="20"/>
        <end position="153"/>
    </location>
</feature>
<dbReference type="FunFam" id="1.25.40.90:FF:000006">
    <property type="entry name" value="Clathrin interactor 1"/>
    <property type="match status" value="1"/>
</dbReference>
<evidence type="ECO:0000313" key="3">
    <source>
        <dbReference type="EnsemblMetazoa" id="GMOY003400-PA"/>
    </source>
</evidence>
<dbReference type="EMBL" id="CCAG010015572">
    <property type="status" value="NOT_ANNOTATED_CDS"/>
    <property type="molecule type" value="Genomic_DNA"/>
</dbReference>
<dbReference type="Gene3D" id="1.25.40.720">
    <property type="entry name" value="Telomere length regulation protein 2, C-terminal domain"/>
    <property type="match status" value="2"/>
</dbReference>
<feature type="compositionally biased region" description="Polar residues" evidence="1">
    <location>
        <begin position="1035"/>
        <end position="1045"/>
    </location>
</feature>
<dbReference type="Gene3D" id="1.25.40.90">
    <property type="match status" value="1"/>
</dbReference>
<dbReference type="SUPFAM" id="SSF48464">
    <property type="entry name" value="ENTH/VHS domain"/>
    <property type="match status" value="1"/>
</dbReference>
<dbReference type="Pfam" id="PF01417">
    <property type="entry name" value="ENTH"/>
    <property type="match status" value="1"/>
</dbReference>
<feature type="region of interest" description="Disordered" evidence="1">
    <location>
        <begin position="1012"/>
        <end position="1066"/>
    </location>
</feature>
<dbReference type="InterPro" id="IPR008942">
    <property type="entry name" value="ENTH_VHS"/>
</dbReference>
<dbReference type="PROSITE" id="PS50942">
    <property type="entry name" value="ENTH"/>
    <property type="match status" value="1"/>
</dbReference>
<feature type="region of interest" description="Disordered" evidence="1">
    <location>
        <begin position="185"/>
        <end position="321"/>
    </location>
</feature>
<dbReference type="GO" id="GO:0005886">
    <property type="term" value="C:plasma membrane"/>
    <property type="evidence" value="ECO:0007669"/>
    <property type="project" value="TreeGrafter"/>
</dbReference>
<feature type="region of interest" description="Disordered" evidence="1">
    <location>
        <begin position="1559"/>
        <end position="1591"/>
    </location>
</feature>
<dbReference type="PANTHER" id="PTHR12276">
    <property type="entry name" value="EPSIN/ENT-RELATED"/>
    <property type="match status" value="1"/>
</dbReference>
<accession>A0A1B0FHY0</accession>
<dbReference type="Pfam" id="PF10193">
    <property type="entry name" value="Telomere_reg-2"/>
    <property type="match status" value="1"/>
</dbReference>
<organism evidence="3 4">
    <name type="scientific">Glossina morsitans morsitans</name>
    <name type="common">Savannah tsetse fly</name>
    <dbReference type="NCBI Taxonomy" id="37546"/>
    <lineage>
        <taxon>Eukaryota</taxon>
        <taxon>Metazoa</taxon>
        <taxon>Ecdysozoa</taxon>
        <taxon>Arthropoda</taxon>
        <taxon>Hexapoda</taxon>
        <taxon>Insecta</taxon>
        <taxon>Pterygota</taxon>
        <taxon>Neoptera</taxon>
        <taxon>Endopterygota</taxon>
        <taxon>Diptera</taxon>
        <taxon>Brachycera</taxon>
        <taxon>Muscomorpha</taxon>
        <taxon>Hippoboscoidea</taxon>
        <taxon>Glossinidae</taxon>
        <taxon>Glossina</taxon>
    </lineage>
</organism>
<feature type="compositionally biased region" description="Acidic residues" evidence="1">
    <location>
        <begin position="1054"/>
        <end position="1063"/>
    </location>
</feature>
<dbReference type="GO" id="GO:0005768">
    <property type="term" value="C:endosome"/>
    <property type="evidence" value="ECO:0007669"/>
    <property type="project" value="TreeGrafter"/>
</dbReference>
<dbReference type="InterPro" id="IPR019337">
    <property type="entry name" value="Telomere_length_regulation_dom"/>
</dbReference>
<dbReference type="GO" id="GO:0030276">
    <property type="term" value="F:clathrin binding"/>
    <property type="evidence" value="ECO:0007669"/>
    <property type="project" value="TreeGrafter"/>
</dbReference>
<dbReference type="GO" id="GO:0006897">
    <property type="term" value="P:endocytosis"/>
    <property type="evidence" value="ECO:0007669"/>
    <property type="project" value="TreeGrafter"/>
</dbReference>
<dbReference type="EnsemblMetazoa" id="GMOY003400-RA">
    <property type="protein sequence ID" value="GMOY003400-PA"/>
    <property type="gene ID" value="GMOY003400"/>
</dbReference>